<dbReference type="RefSeq" id="WP_114792442.1">
    <property type="nucleotide sequence ID" value="NZ_CP139960.1"/>
</dbReference>
<organism evidence="3 4">
    <name type="scientific">Niabella yanshanensis</name>
    <dbReference type="NCBI Taxonomy" id="577386"/>
    <lineage>
        <taxon>Bacteria</taxon>
        <taxon>Pseudomonadati</taxon>
        <taxon>Bacteroidota</taxon>
        <taxon>Chitinophagia</taxon>
        <taxon>Chitinophagales</taxon>
        <taxon>Chitinophagaceae</taxon>
        <taxon>Niabella</taxon>
    </lineage>
</organism>
<evidence type="ECO:0000313" key="3">
    <source>
        <dbReference type="EMBL" id="WQD37420.1"/>
    </source>
</evidence>
<feature type="chain" id="PRO_5047195936" evidence="2">
    <location>
        <begin position="20"/>
        <end position="70"/>
    </location>
</feature>
<evidence type="ECO:0000313" key="4">
    <source>
        <dbReference type="Proteomes" id="UP001325680"/>
    </source>
</evidence>
<evidence type="ECO:0000256" key="1">
    <source>
        <dbReference type="SAM" id="Phobius"/>
    </source>
</evidence>
<accession>A0ABZ0W5X1</accession>
<feature type="transmembrane region" description="Helical" evidence="1">
    <location>
        <begin position="43"/>
        <end position="62"/>
    </location>
</feature>
<protein>
    <submittedName>
        <fullName evidence="3">Uncharacterized protein</fullName>
    </submittedName>
</protein>
<sequence length="70" mass="7681">MKRIIVIFIFLLSGLGVFAQCSICTKTAQQLGDGPAHGMNSGIIYLAFIPLLVIGIVGYRWWKGEKAARK</sequence>
<keyword evidence="1" id="KW-0812">Transmembrane</keyword>
<name>A0ABZ0W5X1_9BACT</name>
<gene>
    <name evidence="3" type="ORF">U0035_17260</name>
</gene>
<keyword evidence="4" id="KW-1185">Reference proteome</keyword>
<keyword evidence="1" id="KW-1133">Transmembrane helix</keyword>
<proteinExistence type="predicted"/>
<keyword evidence="1" id="KW-0472">Membrane</keyword>
<dbReference type="EMBL" id="CP139960">
    <property type="protein sequence ID" value="WQD37420.1"/>
    <property type="molecule type" value="Genomic_DNA"/>
</dbReference>
<reference evidence="3 4" key="1">
    <citation type="submission" date="2023-12" db="EMBL/GenBank/DDBJ databases">
        <title>Genome sequencing and assembly of bacterial species from a model synthetic community.</title>
        <authorList>
            <person name="Hogle S.L."/>
        </authorList>
    </citation>
    <scope>NUCLEOTIDE SEQUENCE [LARGE SCALE GENOMIC DNA]</scope>
    <source>
        <strain evidence="3 4">HAMBI_3031</strain>
    </source>
</reference>
<dbReference type="Proteomes" id="UP001325680">
    <property type="component" value="Chromosome"/>
</dbReference>
<evidence type="ECO:0000256" key="2">
    <source>
        <dbReference type="SAM" id="SignalP"/>
    </source>
</evidence>
<keyword evidence="2" id="KW-0732">Signal</keyword>
<feature type="signal peptide" evidence="2">
    <location>
        <begin position="1"/>
        <end position="19"/>
    </location>
</feature>